<dbReference type="GO" id="GO:0008250">
    <property type="term" value="C:oligosaccharyltransferase complex"/>
    <property type="evidence" value="ECO:0007669"/>
    <property type="project" value="UniProtKB-UniRule"/>
</dbReference>
<feature type="domain" description="Ribophorin II C-terminal" evidence="16">
    <location>
        <begin position="531"/>
        <end position="628"/>
    </location>
</feature>
<reference evidence="18" key="1">
    <citation type="submission" date="2019-12" db="UniProtKB">
        <authorList>
            <consortium name="WormBaseParasite"/>
        </authorList>
    </citation>
    <scope>IDENTIFICATION</scope>
</reference>
<comment type="similarity">
    <text evidence="4 12">Belongs to the SWP1 family.</text>
</comment>
<dbReference type="UniPathway" id="UPA00378"/>
<feature type="domain" description="Ribophorin II second" evidence="15">
    <location>
        <begin position="270"/>
        <end position="371"/>
    </location>
</feature>
<keyword evidence="17" id="KW-1185">Reference proteome</keyword>
<name>A0A5S6QVH2_TRIMR</name>
<evidence type="ECO:0000313" key="17">
    <source>
        <dbReference type="Proteomes" id="UP000046395"/>
    </source>
</evidence>
<dbReference type="PANTHER" id="PTHR12640:SF0">
    <property type="entry name" value="DOLICHYL-DIPHOSPHOOLIGOSACCHARIDE--PROTEIN GLYCOSYLTRANSFERASE SUBUNIT 2"/>
    <property type="match status" value="1"/>
</dbReference>
<evidence type="ECO:0000259" key="14">
    <source>
        <dbReference type="Pfam" id="PF23860"/>
    </source>
</evidence>
<comment type="function">
    <text evidence="1 12">Subunit of the oligosaccharyl transferase (OST) complex that catalyzes the initial transfer of a defined glycan (Glc(3)Man(9)GlcNAc(2) in eukaryotes) from the lipid carrier dolichol-pyrophosphate to an asparagine residue within an Asn-X-Ser/Thr consensus motif in nascent polypeptide chains, the first step in protein N-glycosylation. N-glycosylation occurs cotranslationally and the complex associates with the Sec61 complex at the channel-forming translocon complex that mediates protein translocation across the endoplasmic reticulum (ER). All subunits are required for a maximal enzyme activity.</text>
</comment>
<keyword evidence="6 12" id="KW-0812">Transmembrane</keyword>
<evidence type="ECO:0000256" key="2">
    <source>
        <dbReference type="ARBA" id="ARBA00004477"/>
    </source>
</evidence>
<evidence type="ECO:0000256" key="6">
    <source>
        <dbReference type="ARBA" id="ARBA00022692"/>
    </source>
</evidence>
<evidence type="ECO:0000256" key="4">
    <source>
        <dbReference type="ARBA" id="ARBA00009038"/>
    </source>
</evidence>
<evidence type="ECO:0000259" key="13">
    <source>
        <dbReference type="Pfam" id="PF05817"/>
    </source>
</evidence>
<dbReference type="InterPro" id="IPR056790">
    <property type="entry name" value="Ribophorin_II_C"/>
</dbReference>
<keyword evidence="9 12" id="KW-1133">Transmembrane helix</keyword>
<proteinExistence type="inferred from homology"/>
<dbReference type="AlphaFoldDB" id="A0A5S6QVH2"/>
<evidence type="ECO:0000259" key="15">
    <source>
        <dbReference type="Pfam" id="PF23861"/>
    </source>
</evidence>
<evidence type="ECO:0000256" key="5">
    <source>
        <dbReference type="ARBA" id="ARBA00017612"/>
    </source>
</evidence>
<accession>A0A5S6QVH2</accession>
<evidence type="ECO:0000256" key="11">
    <source>
        <dbReference type="ARBA" id="ARBA00046750"/>
    </source>
</evidence>
<feature type="domain" description="Ribophorin II third" evidence="14">
    <location>
        <begin position="379"/>
        <end position="503"/>
    </location>
</feature>
<evidence type="ECO:0000256" key="9">
    <source>
        <dbReference type="ARBA" id="ARBA00022989"/>
    </source>
</evidence>
<comment type="pathway">
    <text evidence="3 12">Protein modification; protein glycosylation.</text>
</comment>
<keyword evidence="10 12" id="KW-0472">Membrane</keyword>
<comment type="subcellular location">
    <subcellularLocation>
        <location evidence="2 12">Endoplasmic reticulum membrane</location>
        <topology evidence="2 12">Multi-pass membrane protein</topology>
    </subcellularLocation>
</comment>
<feature type="domain" description="Ribophorin II N-terminal" evidence="13">
    <location>
        <begin position="24"/>
        <end position="257"/>
    </location>
</feature>
<evidence type="ECO:0000256" key="8">
    <source>
        <dbReference type="ARBA" id="ARBA00022824"/>
    </source>
</evidence>
<feature type="transmembrane region" description="Helical" evidence="12">
    <location>
        <begin position="606"/>
        <end position="622"/>
    </location>
</feature>
<evidence type="ECO:0000313" key="18">
    <source>
        <dbReference type="WBParaSite" id="TMUE_3000011134.1"/>
    </source>
</evidence>
<dbReference type="Pfam" id="PF05817">
    <property type="entry name" value="Ribophorin_II"/>
    <property type="match status" value="1"/>
</dbReference>
<keyword evidence="8 12" id="KW-0256">Endoplasmic reticulum</keyword>
<dbReference type="Proteomes" id="UP000046395">
    <property type="component" value="Unassembled WGS sequence"/>
</dbReference>
<keyword evidence="7 12" id="KW-0732">Signal</keyword>
<evidence type="ECO:0000256" key="10">
    <source>
        <dbReference type="ARBA" id="ARBA00023136"/>
    </source>
</evidence>
<evidence type="ECO:0000256" key="3">
    <source>
        <dbReference type="ARBA" id="ARBA00004922"/>
    </source>
</evidence>
<dbReference type="Pfam" id="PF25147">
    <property type="entry name" value="Ribophorin_II_C"/>
    <property type="match status" value="1"/>
</dbReference>
<sequence>MLFLALLTSLLWATEGNMSLNGALTADHLVRMKMMFQKTLKQSKSLELTAYSAYGMHLLNEKLEADTAKRLCELVTTASKSEDVVTVYHAVLLAVAVPNCKPPKLEVSFLERFIADQGTLKEVCFAVEVASRLGLKLDSVKLRAQTEKFMKTNDSASDLAYAFFIATHLSGNVDSFLARVEDCVAQADEIEGNYLQYEEGPVVTARVVSSIYALGTHAGKAPSLKQNDLVKFCNFLLAYLDSNDPEILYFVLMALNAVDKNPYHIPLYLSMESGIVISEKNPDVRLRVVNILNRPMQGIEVTADQVVNVDGNAVIIKSQPFVMQSGQPADFALKLRDRLPEPGAYRVLVDASSATNEKVLPVKGKEFVVKVERAIEVTDISFGVVDRDQSVLNEAYEIKYANKVVPISADNHQRLLGHFVVRDKSSQKPVKVQQAFLQLVDHEAGTELTFTATGAKDEYKFDLDFGKLAQEFDHSSGTFVVKLMVGDSVSSNAILKTVASLSLTLPDVYRPPKSPLDIIDYAKKPEITHVFRKAEKRPPQLISDSFTLLVSLPVIFLPVLWVQLGGNLSGYAFSLSGIIFHVSFAAIFGLYGLFWLRLNMFETLKYLSVIGTVAFLSGHRILRYMAERSKLKEE</sequence>
<evidence type="ECO:0000256" key="12">
    <source>
        <dbReference type="RuleBase" id="RU366029"/>
    </source>
</evidence>
<feature type="transmembrane region" description="Helical" evidence="12">
    <location>
        <begin position="546"/>
        <end position="564"/>
    </location>
</feature>
<dbReference type="STRING" id="70415.A0A5S6QVH2"/>
<comment type="subunit">
    <text evidence="11">Component of the oligosaccharyltransferase (OST) complex. OST exists in two different complex forms which contain common core subunits RPN1, RPN2, OST48, OST4, DAD1 and TMEM258, either STT3A or STT3B as catalytic subunits, and form-specific accessory subunits. STT3A complex assembly occurs through the formation of 3 subcomplexes. Subcomplex 1 contains RPN1 and TMEM258, subcomplex 2 contains the STT3A-specific subunits STT3A, DC2/OSTC, and KCP2 as well as the core subunit OST4, and subcomplex 3 contains RPN2, DAD1, and OST48. The STT3A complex can form stable complexes with the Sec61 complex or with both the Sec61 and TRAP complexes. Interacts with DDI2. Interacts with TMEM35A/NACHO.</text>
</comment>
<organism evidence="17 18">
    <name type="scientific">Trichuris muris</name>
    <name type="common">Mouse whipworm</name>
    <dbReference type="NCBI Taxonomy" id="70415"/>
    <lineage>
        <taxon>Eukaryota</taxon>
        <taxon>Metazoa</taxon>
        <taxon>Ecdysozoa</taxon>
        <taxon>Nematoda</taxon>
        <taxon>Enoplea</taxon>
        <taxon>Dorylaimia</taxon>
        <taxon>Trichinellida</taxon>
        <taxon>Trichuridae</taxon>
        <taxon>Trichuris</taxon>
    </lineage>
</organism>
<protein>
    <recommendedName>
        <fullName evidence="5 12">Dolichyl-diphosphooligosaccharide--protein glycosyltransferase subunit 2</fullName>
    </recommendedName>
    <alternativeName>
        <fullName evidence="12">Ribophorin-2</fullName>
    </alternativeName>
</protein>
<feature type="transmembrane region" description="Helical" evidence="12">
    <location>
        <begin position="571"/>
        <end position="594"/>
    </location>
</feature>
<dbReference type="InterPro" id="IPR055373">
    <property type="entry name" value="Ribophorin_II_N"/>
</dbReference>
<feature type="chain" id="PRO_5024468653" description="Dolichyl-diphosphooligosaccharide--protein glycosyltransferase subunit 2" evidence="12">
    <location>
        <begin position="17"/>
        <end position="634"/>
    </location>
</feature>
<dbReference type="WBParaSite" id="TMUE_3000011134.1">
    <property type="protein sequence ID" value="TMUE_3000011134.1"/>
    <property type="gene ID" value="WBGene00301177"/>
</dbReference>
<dbReference type="GO" id="GO:0006487">
    <property type="term" value="P:protein N-linked glycosylation"/>
    <property type="evidence" value="ECO:0007669"/>
    <property type="project" value="UniProtKB-UniRule"/>
</dbReference>
<dbReference type="InterPro" id="IPR008814">
    <property type="entry name" value="Swp1"/>
</dbReference>
<evidence type="ECO:0000256" key="7">
    <source>
        <dbReference type="ARBA" id="ARBA00022729"/>
    </source>
</evidence>
<dbReference type="InterPro" id="IPR055375">
    <property type="entry name" value="Ribophorin_II_2nd"/>
</dbReference>
<dbReference type="Pfam" id="PF23861">
    <property type="entry name" value="Ribophorin_II_2nd"/>
    <property type="match status" value="1"/>
</dbReference>
<dbReference type="InterPro" id="IPR055374">
    <property type="entry name" value="Ribophorin_II_3rd"/>
</dbReference>
<feature type="signal peptide" evidence="12">
    <location>
        <begin position="1"/>
        <end position="16"/>
    </location>
</feature>
<evidence type="ECO:0000256" key="1">
    <source>
        <dbReference type="ARBA" id="ARBA00002791"/>
    </source>
</evidence>
<evidence type="ECO:0000259" key="16">
    <source>
        <dbReference type="Pfam" id="PF25147"/>
    </source>
</evidence>
<dbReference type="PANTHER" id="PTHR12640">
    <property type="entry name" value="RIBOPHORIN II"/>
    <property type="match status" value="1"/>
</dbReference>
<dbReference type="Pfam" id="PF23860">
    <property type="entry name" value="Ribophorin_II_3rd"/>
    <property type="match status" value="1"/>
</dbReference>